<accession>A0A5S6QCR7</accession>
<evidence type="ECO:0000256" key="1">
    <source>
        <dbReference type="SAM" id="MobiDB-lite"/>
    </source>
</evidence>
<evidence type="ECO:0000313" key="2">
    <source>
        <dbReference type="Proteomes" id="UP000046395"/>
    </source>
</evidence>
<keyword evidence="2" id="KW-1185">Reference proteome</keyword>
<protein>
    <submittedName>
        <fullName evidence="3">Uncharacterized protein</fullName>
    </submittedName>
</protein>
<evidence type="ECO:0000313" key="3">
    <source>
        <dbReference type="WBParaSite" id="TMUE_1000004885.1"/>
    </source>
</evidence>
<dbReference type="WBParaSite" id="TMUE_1000004885.1">
    <property type="protein sequence ID" value="TMUE_1000004885.1"/>
    <property type="gene ID" value="WBGene00299135"/>
</dbReference>
<feature type="region of interest" description="Disordered" evidence="1">
    <location>
        <begin position="29"/>
        <end position="88"/>
    </location>
</feature>
<name>A0A5S6QCR7_TRIMR</name>
<feature type="compositionally biased region" description="Basic residues" evidence="1">
    <location>
        <begin position="51"/>
        <end position="62"/>
    </location>
</feature>
<reference evidence="3" key="1">
    <citation type="submission" date="2019-12" db="UniProtKB">
        <authorList>
            <consortium name="WormBaseParasite"/>
        </authorList>
    </citation>
    <scope>IDENTIFICATION</scope>
</reference>
<organism evidence="2 3">
    <name type="scientific">Trichuris muris</name>
    <name type="common">Mouse whipworm</name>
    <dbReference type="NCBI Taxonomy" id="70415"/>
    <lineage>
        <taxon>Eukaryota</taxon>
        <taxon>Metazoa</taxon>
        <taxon>Ecdysozoa</taxon>
        <taxon>Nematoda</taxon>
        <taxon>Enoplea</taxon>
        <taxon>Dorylaimia</taxon>
        <taxon>Trichinellida</taxon>
        <taxon>Trichuridae</taxon>
        <taxon>Trichuris</taxon>
    </lineage>
</organism>
<sequence>MRAPNLPGSCGELRAASVAGPWDLAGREGLNALRRDQPGDRAGAEGDQRGRRASRRAKRRRGQFPPDNGSPPFGESTRNQRSTARSKAYCQRGVEACLRLRLR</sequence>
<feature type="compositionally biased region" description="Basic and acidic residues" evidence="1">
    <location>
        <begin position="33"/>
        <end position="50"/>
    </location>
</feature>
<feature type="compositionally biased region" description="Polar residues" evidence="1">
    <location>
        <begin position="76"/>
        <end position="85"/>
    </location>
</feature>
<dbReference type="Proteomes" id="UP000046395">
    <property type="component" value="Unassembled WGS sequence"/>
</dbReference>
<proteinExistence type="predicted"/>
<dbReference type="AlphaFoldDB" id="A0A5S6QCR7"/>